<evidence type="ECO:0000313" key="1">
    <source>
        <dbReference type="EMBL" id="EFN50438.1"/>
    </source>
</evidence>
<dbReference type="GO" id="GO:0003918">
    <property type="term" value="F:DNA topoisomerase type II (double strand cut, ATP-hydrolyzing) activity"/>
    <property type="evidence" value="ECO:0007669"/>
    <property type="project" value="TreeGrafter"/>
</dbReference>
<dbReference type="GO" id="GO:0003677">
    <property type="term" value="F:DNA binding"/>
    <property type="evidence" value="ECO:0007669"/>
    <property type="project" value="InterPro"/>
</dbReference>
<dbReference type="RefSeq" id="XP_005842570.1">
    <property type="nucleotide sequence ID" value="XM_005842513.1"/>
</dbReference>
<accession>E1ZUQ7</accession>
<dbReference type="GO" id="GO:0009330">
    <property type="term" value="C:DNA topoisomerase type II (double strand cut, ATP-hydrolyzing) complex"/>
    <property type="evidence" value="ECO:0007669"/>
    <property type="project" value="TreeGrafter"/>
</dbReference>
<dbReference type="SUPFAM" id="SSF101904">
    <property type="entry name" value="GyrA/ParC C-terminal domain-like"/>
    <property type="match status" value="1"/>
</dbReference>
<dbReference type="InterPro" id="IPR006691">
    <property type="entry name" value="GyrA/parC_rep"/>
</dbReference>
<sequence length="154" mass="16521">KAGARLKEDDSLDEVVYVNDHDHLLFFTTEGRAYSLRAYDVPEGTRTAVGSAVTQVLPFDKSTRIAAMVPVSGFGAALGSAEQDVVMLTRKGQIKRTALKQFTSINRSGLVAMGVRVPQELRMKSAVACALDPSRSLATTLAPCCANRMAACSR</sequence>
<dbReference type="STRING" id="554065.E1ZUQ7"/>
<gene>
    <name evidence="1" type="ORF">CHLNCDRAFT_55891</name>
</gene>
<name>E1ZUQ7_CHLVA</name>
<proteinExistence type="predicted"/>
<dbReference type="Gene3D" id="2.120.10.90">
    <property type="entry name" value="DNA gyrase/topoisomerase IV, subunit A, C-terminal"/>
    <property type="match status" value="1"/>
</dbReference>
<keyword evidence="2" id="KW-1185">Reference proteome</keyword>
<dbReference type="OrthoDB" id="276498at2759"/>
<dbReference type="InterPro" id="IPR035516">
    <property type="entry name" value="Gyrase/topoIV_suA_C"/>
</dbReference>
<dbReference type="eggNOG" id="KOG0355">
    <property type="taxonomic scope" value="Eukaryota"/>
</dbReference>
<organism evidence="2">
    <name type="scientific">Chlorella variabilis</name>
    <name type="common">Green alga</name>
    <dbReference type="NCBI Taxonomy" id="554065"/>
    <lineage>
        <taxon>Eukaryota</taxon>
        <taxon>Viridiplantae</taxon>
        <taxon>Chlorophyta</taxon>
        <taxon>core chlorophytes</taxon>
        <taxon>Trebouxiophyceae</taxon>
        <taxon>Chlorellales</taxon>
        <taxon>Chlorellaceae</taxon>
        <taxon>Chlorella clade</taxon>
        <taxon>Chlorella</taxon>
    </lineage>
</organism>
<dbReference type="GO" id="GO:0006265">
    <property type="term" value="P:DNA topological change"/>
    <property type="evidence" value="ECO:0007669"/>
    <property type="project" value="InterPro"/>
</dbReference>
<feature type="non-terminal residue" evidence="1">
    <location>
        <position position="154"/>
    </location>
</feature>
<dbReference type="GO" id="GO:0005524">
    <property type="term" value="F:ATP binding"/>
    <property type="evidence" value="ECO:0007669"/>
    <property type="project" value="InterPro"/>
</dbReference>
<evidence type="ECO:0008006" key="3">
    <source>
        <dbReference type="Google" id="ProtNLM"/>
    </source>
</evidence>
<evidence type="ECO:0000313" key="2">
    <source>
        <dbReference type="Proteomes" id="UP000008141"/>
    </source>
</evidence>
<feature type="non-terminal residue" evidence="1">
    <location>
        <position position="1"/>
    </location>
</feature>
<dbReference type="PANTHER" id="PTHR43493:SF5">
    <property type="entry name" value="DNA GYRASE SUBUNIT A, CHLOROPLASTIC_MITOCHONDRIAL"/>
    <property type="match status" value="1"/>
</dbReference>
<reference evidence="1 2" key="1">
    <citation type="journal article" date="2010" name="Plant Cell">
        <title>The Chlorella variabilis NC64A genome reveals adaptation to photosymbiosis, coevolution with viruses, and cryptic sex.</title>
        <authorList>
            <person name="Blanc G."/>
            <person name="Duncan G."/>
            <person name="Agarkova I."/>
            <person name="Borodovsky M."/>
            <person name="Gurnon J."/>
            <person name="Kuo A."/>
            <person name="Lindquist E."/>
            <person name="Lucas S."/>
            <person name="Pangilinan J."/>
            <person name="Polle J."/>
            <person name="Salamov A."/>
            <person name="Terry A."/>
            <person name="Yamada T."/>
            <person name="Dunigan D.D."/>
            <person name="Grigoriev I.V."/>
            <person name="Claverie J.M."/>
            <person name="Van Etten J.L."/>
        </authorList>
    </citation>
    <scope>NUCLEOTIDE SEQUENCE [LARGE SCALE GENOMIC DNA]</scope>
    <source>
        <strain evidence="1 2">NC64A</strain>
    </source>
</reference>
<dbReference type="KEGG" id="cvr:CHLNCDRAFT_55891"/>
<dbReference type="Pfam" id="PF03989">
    <property type="entry name" value="DNA_gyraseA_C"/>
    <property type="match status" value="2"/>
</dbReference>
<dbReference type="EMBL" id="GL434189">
    <property type="protein sequence ID" value="EFN50438.1"/>
    <property type="molecule type" value="Genomic_DNA"/>
</dbReference>
<protein>
    <recommendedName>
        <fullName evidence="3">DNA gyrase subunit A</fullName>
    </recommendedName>
</protein>
<dbReference type="InParanoid" id="E1ZUQ7"/>
<dbReference type="Proteomes" id="UP000008141">
    <property type="component" value="Unassembled WGS sequence"/>
</dbReference>
<dbReference type="AlphaFoldDB" id="E1ZUQ7"/>
<dbReference type="PANTHER" id="PTHR43493">
    <property type="entry name" value="DNA GYRASE/TOPOISOMERASE SUBUNIT A"/>
    <property type="match status" value="1"/>
</dbReference>
<dbReference type="GeneID" id="17349871"/>
<dbReference type="InterPro" id="IPR050220">
    <property type="entry name" value="Type_II_DNA_Topoisomerases"/>
</dbReference>